<dbReference type="SUPFAM" id="SSF50249">
    <property type="entry name" value="Nucleic acid-binding proteins"/>
    <property type="match status" value="1"/>
</dbReference>
<comment type="function">
    <text evidence="1 8">Involved in DNA repair and RecF pathway recombination.</text>
</comment>
<gene>
    <name evidence="8" type="primary">recO</name>
    <name evidence="10" type="ORF">DAD186_10030</name>
</gene>
<dbReference type="RefSeq" id="WP_055087753.1">
    <property type="nucleotide sequence ID" value="NZ_CP012117.1"/>
</dbReference>
<reference evidence="10 11" key="1">
    <citation type="submission" date="2015-06" db="EMBL/GenBank/DDBJ databases">
        <title>Investigation of pathophysiology for high-risk pregnancy and development of treatment modality based on it.</title>
        <authorList>
            <person name="Kim B.-C."/>
            <person name="Lim S."/>
        </authorList>
    </citation>
    <scope>NUCLEOTIDE SEQUENCE [LARGE SCALE GENOMIC DNA]</scope>
    <source>
        <strain evidence="10 11">AD1-86</strain>
    </source>
</reference>
<dbReference type="GO" id="GO:0006310">
    <property type="term" value="P:DNA recombination"/>
    <property type="evidence" value="ECO:0007669"/>
    <property type="project" value="UniProtKB-UniRule"/>
</dbReference>
<sequence length="256" mass="27864">MASRLYRDDAIVLRTQDLGEADRIVTLYSKNHGKIRAVAKGVRKTSSRFGARLEPFQRVDVQCHRGRSLDTVSQVVTITAYAEQIAGDYARYTAAAAMGEAVDRLTNEGFDPTSAHYMMLVGALHALVHSGHPPVLILDAFLLRTIAMAGWRPELRRCAVCGAEGPHQAFDVSQGGVVCRDCRRPGAIAARPSVTEHMIFLLAGDWDEALATDPAAQGEAGRLIARILSYHLERPLAALDLVDRSIESAPALKEHA</sequence>
<dbReference type="STRING" id="1630135.DAD186_10030"/>
<keyword evidence="5 8" id="KW-0233">DNA recombination</keyword>
<evidence type="ECO:0000259" key="9">
    <source>
        <dbReference type="Pfam" id="PF11967"/>
    </source>
</evidence>
<feature type="domain" description="DNA replication/recombination mediator RecO N-terminal" evidence="9">
    <location>
        <begin position="5"/>
        <end position="80"/>
    </location>
</feature>
<dbReference type="PANTHER" id="PTHR33991:SF1">
    <property type="entry name" value="DNA REPAIR PROTEIN RECO"/>
    <property type="match status" value="1"/>
</dbReference>
<dbReference type="Pfam" id="PF02565">
    <property type="entry name" value="RecO_C"/>
    <property type="match status" value="1"/>
</dbReference>
<evidence type="ECO:0000313" key="10">
    <source>
        <dbReference type="EMBL" id="ANP27553.1"/>
    </source>
</evidence>
<dbReference type="InterPro" id="IPR037278">
    <property type="entry name" value="ARFGAP/RecO"/>
</dbReference>
<evidence type="ECO:0000256" key="6">
    <source>
        <dbReference type="ARBA" id="ARBA00023204"/>
    </source>
</evidence>
<evidence type="ECO:0000256" key="1">
    <source>
        <dbReference type="ARBA" id="ARBA00003065"/>
    </source>
</evidence>
<comment type="similarity">
    <text evidence="2 8">Belongs to the RecO family.</text>
</comment>
<name>A0A1B0ZI08_9MICO</name>
<dbReference type="Proteomes" id="UP000092596">
    <property type="component" value="Chromosome"/>
</dbReference>
<organism evidence="10 11">
    <name type="scientific">Dermabacter vaginalis</name>
    <dbReference type="NCBI Taxonomy" id="1630135"/>
    <lineage>
        <taxon>Bacteria</taxon>
        <taxon>Bacillati</taxon>
        <taxon>Actinomycetota</taxon>
        <taxon>Actinomycetes</taxon>
        <taxon>Micrococcales</taxon>
        <taxon>Dermabacteraceae</taxon>
        <taxon>Dermabacter</taxon>
    </lineage>
</organism>
<dbReference type="SUPFAM" id="SSF57863">
    <property type="entry name" value="ArfGap/RecO-like zinc finger"/>
    <property type="match status" value="1"/>
</dbReference>
<dbReference type="EMBL" id="CP012117">
    <property type="protein sequence ID" value="ANP27553.1"/>
    <property type="molecule type" value="Genomic_DNA"/>
</dbReference>
<dbReference type="KEGG" id="dva:DAD186_10030"/>
<accession>A0A1B0ZI08</accession>
<dbReference type="GO" id="GO:0006302">
    <property type="term" value="P:double-strand break repair"/>
    <property type="evidence" value="ECO:0007669"/>
    <property type="project" value="TreeGrafter"/>
</dbReference>
<keyword evidence="6 8" id="KW-0234">DNA repair</keyword>
<evidence type="ECO:0000256" key="4">
    <source>
        <dbReference type="ARBA" id="ARBA00022763"/>
    </source>
</evidence>
<dbReference type="AlphaFoldDB" id="A0A1B0ZI08"/>
<evidence type="ECO:0000256" key="5">
    <source>
        <dbReference type="ARBA" id="ARBA00023172"/>
    </source>
</evidence>
<dbReference type="Pfam" id="PF11967">
    <property type="entry name" value="RecO_N"/>
    <property type="match status" value="1"/>
</dbReference>
<dbReference type="GO" id="GO:0043590">
    <property type="term" value="C:bacterial nucleoid"/>
    <property type="evidence" value="ECO:0007669"/>
    <property type="project" value="TreeGrafter"/>
</dbReference>
<evidence type="ECO:0000256" key="2">
    <source>
        <dbReference type="ARBA" id="ARBA00007452"/>
    </source>
</evidence>
<evidence type="ECO:0000256" key="3">
    <source>
        <dbReference type="ARBA" id="ARBA00021310"/>
    </source>
</evidence>
<proteinExistence type="inferred from homology"/>
<dbReference type="NCBIfam" id="TIGR00613">
    <property type="entry name" value="reco"/>
    <property type="match status" value="1"/>
</dbReference>
<keyword evidence="4 8" id="KW-0227">DNA damage</keyword>
<evidence type="ECO:0000256" key="8">
    <source>
        <dbReference type="HAMAP-Rule" id="MF_00201"/>
    </source>
</evidence>
<dbReference type="Gene3D" id="1.20.1440.120">
    <property type="entry name" value="Recombination protein O, C-terminal domain"/>
    <property type="match status" value="1"/>
</dbReference>
<dbReference type="InterPro" id="IPR012340">
    <property type="entry name" value="NA-bd_OB-fold"/>
</dbReference>
<dbReference type="PANTHER" id="PTHR33991">
    <property type="entry name" value="DNA REPAIR PROTEIN RECO"/>
    <property type="match status" value="1"/>
</dbReference>
<dbReference type="Gene3D" id="2.40.50.140">
    <property type="entry name" value="Nucleic acid-binding proteins"/>
    <property type="match status" value="1"/>
</dbReference>
<dbReference type="InterPro" id="IPR003717">
    <property type="entry name" value="RecO"/>
</dbReference>
<dbReference type="PATRIC" id="fig|1630135.4.peg.1003"/>
<dbReference type="InterPro" id="IPR022572">
    <property type="entry name" value="DNA_rep/recomb_RecO_N"/>
</dbReference>
<protein>
    <recommendedName>
        <fullName evidence="3 8">DNA repair protein RecO</fullName>
    </recommendedName>
    <alternativeName>
        <fullName evidence="7 8">Recombination protein O</fullName>
    </alternativeName>
</protein>
<evidence type="ECO:0000313" key="11">
    <source>
        <dbReference type="Proteomes" id="UP000092596"/>
    </source>
</evidence>
<dbReference type="InterPro" id="IPR042242">
    <property type="entry name" value="RecO_C"/>
</dbReference>
<dbReference type="HAMAP" id="MF_00201">
    <property type="entry name" value="RecO"/>
    <property type="match status" value="1"/>
</dbReference>
<evidence type="ECO:0000256" key="7">
    <source>
        <dbReference type="ARBA" id="ARBA00033409"/>
    </source>
</evidence>